<dbReference type="InterPro" id="IPR011049">
    <property type="entry name" value="Serralysin-like_metalloprot_C"/>
</dbReference>
<name>A0A250KPX1_9GAMM</name>
<keyword evidence="2" id="KW-1185">Reference proteome</keyword>
<dbReference type="EMBL" id="AP017928">
    <property type="protein sequence ID" value="BBA33720.1"/>
    <property type="molecule type" value="Genomic_DNA"/>
</dbReference>
<organism evidence="1 2">
    <name type="scientific">Methylocaldum marinum</name>
    <dbReference type="NCBI Taxonomy" id="1432792"/>
    <lineage>
        <taxon>Bacteria</taxon>
        <taxon>Pseudomonadati</taxon>
        <taxon>Pseudomonadota</taxon>
        <taxon>Gammaproteobacteria</taxon>
        <taxon>Methylococcales</taxon>
        <taxon>Methylococcaceae</taxon>
        <taxon>Methylocaldum</taxon>
    </lineage>
</organism>
<proteinExistence type="predicted"/>
<dbReference type="AlphaFoldDB" id="A0A250KPX1"/>
<evidence type="ECO:0000313" key="2">
    <source>
        <dbReference type="Proteomes" id="UP000266313"/>
    </source>
</evidence>
<accession>A0A250KPX1</accession>
<protein>
    <submittedName>
        <fullName evidence="1">ABC-type metal ion transport system, permease component</fullName>
    </submittedName>
</protein>
<evidence type="ECO:0000313" key="1">
    <source>
        <dbReference type="EMBL" id="BBA33720.1"/>
    </source>
</evidence>
<dbReference type="SUPFAM" id="SSF101967">
    <property type="entry name" value="Adhesin YadA, collagen-binding domain"/>
    <property type="match status" value="1"/>
</dbReference>
<gene>
    <name evidence="1" type="ORF">sS8_1763</name>
</gene>
<sequence>MLCLRTRGPNRTVGKGASALLETPFAIGRVAPALPETPFAIGRVAPALPETPFAIGRVAPALPGTPFAIGRVAPALPGTPFAIGRNSRHASARKDLCVQLREQHNAAPGAGLSFTLVDVAGYMSIECAARVGALPYDMSGSETVRFP</sequence>
<reference evidence="1 2" key="1">
    <citation type="submission" date="2016-12" db="EMBL/GenBank/DDBJ databases">
        <title>Genome sequencing of Methylocaldum marinum.</title>
        <authorList>
            <person name="Takeuchi M."/>
            <person name="Kamagata Y."/>
            <person name="Hiraoka S."/>
            <person name="Oshima K."/>
            <person name="Hattori M."/>
            <person name="Iwasaki W."/>
        </authorList>
    </citation>
    <scope>NUCLEOTIDE SEQUENCE [LARGE SCALE GENOMIC DNA]</scope>
    <source>
        <strain evidence="1 2">S8</strain>
    </source>
</reference>
<dbReference type="Proteomes" id="UP000266313">
    <property type="component" value="Chromosome"/>
</dbReference>
<dbReference type="KEGG" id="mmai:sS8_1763"/>